<dbReference type="Pfam" id="PF02597">
    <property type="entry name" value="ThiS"/>
    <property type="match status" value="1"/>
</dbReference>
<name>A0A371X5A1_9HYPH</name>
<comment type="caution">
    <text evidence="1">The sequence shown here is derived from an EMBL/GenBank/DDBJ whole genome shotgun (WGS) entry which is preliminary data.</text>
</comment>
<dbReference type="Gene3D" id="3.10.20.30">
    <property type="match status" value="1"/>
</dbReference>
<reference evidence="1 2" key="1">
    <citation type="submission" date="2018-08" db="EMBL/GenBank/DDBJ databases">
        <title>Fulvimarina sp. 85, whole genome shotgun sequence.</title>
        <authorList>
            <person name="Tuo L."/>
        </authorList>
    </citation>
    <scope>NUCLEOTIDE SEQUENCE [LARGE SCALE GENOMIC DNA]</scope>
    <source>
        <strain evidence="1 2">85</strain>
    </source>
</reference>
<dbReference type="InterPro" id="IPR003749">
    <property type="entry name" value="ThiS/MoaD-like"/>
</dbReference>
<dbReference type="PANTHER" id="PTHR34472">
    <property type="entry name" value="SULFUR CARRIER PROTEIN THIS"/>
    <property type="match status" value="1"/>
</dbReference>
<protein>
    <submittedName>
        <fullName evidence="1">Sulfur carrier protein ThiS</fullName>
    </submittedName>
</protein>
<dbReference type="SUPFAM" id="SSF54285">
    <property type="entry name" value="MoaD/ThiS"/>
    <property type="match status" value="1"/>
</dbReference>
<evidence type="ECO:0000313" key="1">
    <source>
        <dbReference type="EMBL" id="RFC64377.1"/>
    </source>
</evidence>
<dbReference type="CDD" id="cd00565">
    <property type="entry name" value="Ubl_ThiS"/>
    <property type="match status" value="1"/>
</dbReference>
<dbReference type="InterPro" id="IPR010035">
    <property type="entry name" value="Thi_S"/>
</dbReference>
<dbReference type="OrthoDB" id="197113at2"/>
<keyword evidence="2" id="KW-1185">Reference proteome</keyword>
<dbReference type="EMBL" id="QURL01000003">
    <property type="protein sequence ID" value="RFC64377.1"/>
    <property type="molecule type" value="Genomic_DNA"/>
</dbReference>
<evidence type="ECO:0000313" key="2">
    <source>
        <dbReference type="Proteomes" id="UP000264310"/>
    </source>
</evidence>
<dbReference type="Proteomes" id="UP000264310">
    <property type="component" value="Unassembled WGS sequence"/>
</dbReference>
<accession>A0A371X5A1</accession>
<dbReference type="PANTHER" id="PTHR34472:SF1">
    <property type="entry name" value="SULFUR CARRIER PROTEIN THIS"/>
    <property type="match status" value="1"/>
</dbReference>
<dbReference type="NCBIfam" id="TIGR01683">
    <property type="entry name" value="thiS"/>
    <property type="match status" value="1"/>
</dbReference>
<dbReference type="InterPro" id="IPR016155">
    <property type="entry name" value="Mopterin_synth/thiamin_S_b"/>
</dbReference>
<dbReference type="InterPro" id="IPR012675">
    <property type="entry name" value="Beta-grasp_dom_sf"/>
</dbReference>
<dbReference type="AlphaFoldDB" id="A0A371X5A1"/>
<organism evidence="1 2">
    <name type="scientific">Fulvimarina endophytica</name>
    <dbReference type="NCBI Taxonomy" id="2293836"/>
    <lineage>
        <taxon>Bacteria</taxon>
        <taxon>Pseudomonadati</taxon>
        <taxon>Pseudomonadota</taxon>
        <taxon>Alphaproteobacteria</taxon>
        <taxon>Hyphomicrobiales</taxon>
        <taxon>Aurantimonadaceae</taxon>
        <taxon>Fulvimarina</taxon>
    </lineage>
</organism>
<proteinExistence type="predicted"/>
<gene>
    <name evidence="1" type="primary">thiS</name>
    <name evidence="1" type="ORF">DYI37_08640</name>
</gene>
<sequence>MKIIVNGESAEVEAATLAGALEELGYGEALVATALNREFVPAPLRGETRLSENDRIEIIAPMQGG</sequence>
<dbReference type="RefSeq" id="WP_116682793.1">
    <property type="nucleotide sequence ID" value="NZ_QURL01000003.1"/>
</dbReference>